<accession>A0ACB5QZM8</accession>
<sequence>MATSNRLRHPLAVLYSLTENWHLIVQFVRREVAGRYKGSFLGLFWSFITPLLMLGIYTFVFGYVFKSKWRADSTNPVEFAVVMFVGVLTHNLIAECLTRAPLLVVGNPNYVKKVVFPLETLPWIAIGTALFHMLVAGVILLVAIFLWQGRIPWTVVFVPVILLPYLVLIAGLVWFLASFGVFMRDLGQVMGIVSSLLMFLAPVFYPMTSVPQALRPVIMLNPLTFVIDEFRTVAIWGGQVDWKGWLVYCVVAYAIATLGLLWFQKTRKGFADVL</sequence>
<name>A0ACB5QZM8_9BURK</name>
<evidence type="ECO:0000313" key="2">
    <source>
        <dbReference type="Proteomes" id="UP001055013"/>
    </source>
</evidence>
<dbReference type="EMBL" id="BPUR01000020">
    <property type="protein sequence ID" value="GJH20523.1"/>
    <property type="molecule type" value="Genomic_DNA"/>
</dbReference>
<proteinExistence type="predicted"/>
<evidence type="ECO:0000313" key="1">
    <source>
        <dbReference type="EMBL" id="GJH20523.1"/>
    </source>
</evidence>
<gene>
    <name evidence="1" type="ORF">CBA19CS22_28295</name>
</gene>
<dbReference type="Proteomes" id="UP001055013">
    <property type="component" value="Unassembled WGS sequence"/>
</dbReference>
<organism evidence="1 2">
    <name type="scientific">Caballeronia novacaledonica</name>
    <dbReference type="NCBI Taxonomy" id="1544861"/>
    <lineage>
        <taxon>Bacteria</taxon>
        <taxon>Pseudomonadati</taxon>
        <taxon>Pseudomonadota</taxon>
        <taxon>Betaproteobacteria</taxon>
        <taxon>Burkholderiales</taxon>
        <taxon>Burkholderiaceae</taxon>
        <taxon>Caballeronia</taxon>
    </lineage>
</organism>
<comment type="caution">
    <text evidence="1">The sequence shown here is derived from an EMBL/GenBank/DDBJ whole genome shotgun (WGS) entry which is preliminary data.</text>
</comment>
<reference evidence="1" key="1">
    <citation type="submission" date="2021-09" db="EMBL/GenBank/DDBJ databases">
        <title>Isolation and characterization of 3-chlorobenzoate degrading bacteria from soils in Shizuoka.</title>
        <authorList>
            <person name="Ifat A."/>
            <person name="Ogawa N."/>
            <person name="Kimbara K."/>
            <person name="Moriuchi R."/>
            <person name="Dohra H."/>
            <person name="Shintani M."/>
        </authorList>
    </citation>
    <scope>NUCLEOTIDE SEQUENCE</scope>
    <source>
        <strain evidence="1">19CS2-2</strain>
    </source>
</reference>
<keyword evidence="2" id="KW-1185">Reference proteome</keyword>
<protein>
    <submittedName>
        <fullName evidence="1">ABC transporter permease</fullName>
    </submittedName>
</protein>